<gene>
    <name evidence="2" type="ORF">Ahy_B03g062149</name>
</gene>
<evidence type="ECO:0000313" key="2">
    <source>
        <dbReference type="EMBL" id="RYR17385.1"/>
    </source>
</evidence>
<protein>
    <submittedName>
        <fullName evidence="2">Uncharacterized protein</fullName>
    </submittedName>
</protein>
<evidence type="ECO:0000256" key="1">
    <source>
        <dbReference type="SAM" id="MobiDB-lite"/>
    </source>
</evidence>
<name>A0A444ZT63_ARAHY</name>
<feature type="compositionally biased region" description="Polar residues" evidence="1">
    <location>
        <begin position="88"/>
        <end position="103"/>
    </location>
</feature>
<comment type="caution">
    <text evidence="2">The sequence shown here is derived from an EMBL/GenBank/DDBJ whole genome shotgun (WGS) entry which is preliminary data.</text>
</comment>
<reference evidence="2 3" key="1">
    <citation type="submission" date="2019-01" db="EMBL/GenBank/DDBJ databases">
        <title>Sequencing of cultivated peanut Arachis hypogaea provides insights into genome evolution and oil improvement.</title>
        <authorList>
            <person name="Chen X."/>
        </authorList>
    </citation>
    <scope>NUCLEOTIDE SEQUENCE [LARGE SCALE GENOMIC DNA]</scope>
    <source>
        <strain evidence="3">cv. Fuhuasheng</strain>
        <tissue evidence="2">Leaves</tissue>
    </source>
</reference>
<dbReference type="EMBL" id="SDMP01000013">
    <property type="protein sequence ID" value="RYR17385.1"/>
    <property type="molecule type" value="Genomic_DNA"/>
</dbReference>
<accession>A0A444ZT63</accession>
<evidence type="ECO:0000313" key="3">
    <source>
        <dbReference type="Proteomes" id="UP000289738"/>
    </source>
</evidence>
<dbReference type="AlphaFoldDB" id="A0A444ZT63"/>
<dbReference type="Proteomes" id="UP000289738">
    <property type="component" value="Chromosome B03"/>
</dbReference>
<feature type="region of interest" description="Disordered" evidence="1">
    <location>
        <begin position="83"/>
        <end position="103"/>
    </location>
</feature>
<organism evidence="2 3">
    <name type="scientific">Arachis hypogaea</name>
    <name type="common">Peanut</name>
    <dbReference type="NCBI Taxonomy" id="3818"/>
    <lineage>
        <taxon>Eukaryota</taxon>
        <taxon>Viridiplantae</taxon>
        <taxon>Streptophyta</taxon>
        <taxon>Embryophyta</taxon>
        <taxon>Tracheophyta</taxon>
        <taxon>Spermatophyta</taxon>
        <taxon>Magnoliopsida</taxon>
        <taxon>eudicotyledons</taxon>
        <taxon>Gunneridae</taxon>
        <taxon>Pentapetalae</taxon>
        <taxon>rosids</taxon>
        <taxon>fabids</taxon>
        <taxon>Fabales</taxon>
        <taxon>Fabaceae</taxon>
        <taxon>Papilionoideae</taxon>
        <taxon>50 kb inversion clade</taxon>
        <taxon>dalbergioids sensu lato</taxon>
        <taxon>Dalbergieae</taxon>
        <taxon>Pterocarpus clade</taxon>
        <taxon>Arachis</taxon>
    </lineage>
</organism>
<sequence>MPISLLRSEDRLIWPFRWDGGYTVKVGYHVAKKQKKDSEKAGPSTSTDMADLWKEIWGIEGNKVADGVAKYFLICQLEMEAPTRDSRTTGQTQNTVHSKSQRQGNLNFAESLWQRDLIPNLGTLNPLSVVNGADATLPERRNVSVNNTNTPRQGNQVGKEKFGVAREPTIDLMATNITDENAVDSVSPADMGIRWWR</sequence>
<keyword evidence="3" id="KW-1185">Reference proteome</keyword>
<proteinExistence type="predicted"/>